<dbReference type="Pfam" id="PF07228">
    <property type="entry name" value="SpoIIE"/>
    <property type="match status" value="1"/>
</dbReference>
<dbReference type="AlphaFoldDB" id="A0A1G6P1J9"/>
<feature type="coiled-coil region" evidence="2">
    <location>
        <begin position="468"/>
        <end position="495"/>
    </location>
</feature>
<dbReference type="Gene3D" id="1.25.40.10">
    <property type="entry name" value="Tetratricopeptide repeat domain"/>
    <property type="match status" value="2"/>
</dbReference>
<dbReference type="Gene3D" id="3.60.40.10">
    <property type="entry name" value="PPM-type phosphatase domain"/>
    <property type="match status" value="1"/>
</dbReference>
<dbReference type="SUPFAM" id="SSF48452">
    <property type="entry name" value="TPR-like"/>
    <property type="match status" value="2"/>
</dbReference>
<feature type="repeat" description="TPR" evidence="1">
    <location>
        <begin position="120"/>
        <end position="153"/>
    </location>
</feature>
<dbReference type="SMART" id="SM00331">
    <property type="entry name" value="PP2C_SIG"/>
    <property type="match status" value="1"/>
</dbReference>
<dbReference type="InterPro" id="IPR036457">
    <property type="entry name" value="PPM-type-like_dom_sf"/>
</dbReference>
<keyword evidence="2" id="KW-0175">Coiled coil</keyword>
<evidence type="ECO:0000256" key="1">
    <source>
        <dbReference type="PROSITE-ProRule" id="PRU00339"/>
    </source>
</evidence>
<evidence type="ECO:0000256" key="2">
    <source>
        <dbReference type="SAM" id="Coils"/>
    </source>
</evidence>
<name>A0A1G6P1J9_9BACT</name>
<dbReference type="PROSITE" id="PS50005">
    <property type="entry name" value="TPR"/>
    <property type="match status" value="2"/>
</dbReference>
<protein>
    <submittedName>
        <fullName evidence="5">Serine phosphatase RsbU, regulator of sigma subunit</fullName>
    </submittedName>
</protein>
<dbReference type="PROSITE" id="PS50293">
    <property type="entry name" value="TPR_REGION"/>
    <property type="match status" value="1"/>
</dbReference>
<dbReference type="SMART" id="SM00028">
    <property type="entry name" value="TPR"/>
    <property type="match status" value="7"/>
</dbReference>
<keyword evidence="6" id="KW-1185">Reference proteome</keyword>
<sequence>MRKLLFFAILFPILSLTVFAEKVDTLRLFNQLSTASPSEQIPVMLQISSVQRIDYPRRALYWANRALEQSQKLSIGELTAESYFALGYLHYTSNDFDPALDEFNKALRIYKRLGLTAGESKALNRIGNVFQLKGAYPEALQNYNKALTLNRSVNNEDEIARSLTNISSINRLFGNYTGALEHSLKALDLYEKVKDKEGIAWSALNIARLFRISNEPEKALEYLTKSMAQYRHLNHGKGDVNGITLCLSENAAISLLLGKIDEAYVQNLLVYLTNISAGNLYGASMAKGNIGIILYKLGRYSKAEKSIEASLKIKREIGDSLDLASLYRYLGLVKIKQKQPQQSLVLLNEAEKIATRQNLRQDKKDIFLAKAIAYSQKGQLKEAIRQYIKFSSLRDSLNRQQVMRMEEKYALEKQIKERELQQQHADVLQYARLQRQRLVSVTIGVGLLLSLALALVLLKRNEEKRRTNVILEANNQAILAQKEEIENQRDEIKMQHDVTTLQRDKIAGQQKVITDSIRYAGRIQTALLPNHEALMRVFSEYFIIYKPKAFVSGDFYWISEQREIDLFAAADCTGHGVPGAFMSLLGISSLNELVARNQLTDPAAILSQMRLAIVEMLHQTGSARESLDGIDMALCAYNKKEHQLHFAGAYCSLFLVREVHLEMPHEAAILVFEMEGKALWEVKGQKMPIGFHPLMDKPFETRVINTLSGDVIYLMSDGFGDQVGGPKGGKFLQHNLKRELISLHGEPISRHKEILEATLQTWMGDSKQVDDILLMGLSLN</sequence>
<evidence type="ECO:0000256" key="3">
    <source>
        <dbReference type="SAM" id="Phobius"/>
    </source>
</evidence>
<dbReference type="OrthoDB" id="9763484at2"/>
<feature type="transmembrane region" description="Helical" evidence="3">
    <location>
        <begin position="438"/>
        <end position="458"/>
    </location>
</feature>
<evidence type="ECO:0000259" key="4">
    <source>
        <dbReference type="SMART" id="SM00331"/>
    </source>
</evidence>
<dbReference type="Pfam" id="PF00515">
    <property type="entry name" value="TPR_1"/>
    <property type="match status" value="1"/>
</dbReference>
<reference evidence="5 6" key="1">
    <citation type="submission" date="2016-09" db="EMBL/GenBank/DDBJ databases">
        <authorList>
            <person name="Capua I."/>
            <person name="De Benedictis P."/>
            <person name="Joannis T."/>
            <person name="Lombin L.H."/>
            <person name="Cattoli G."/>
        </authorList>
    </citation>
    <scope>NUCLEOTIDE SEQUENCE [LARGE SCALE GENOMIC DNA]</scope>
    <source>
        <strain evidence="5 6">A7P-90m</strain>
    </source>
</reference>
<feature type="domain" description="PPM-type phosphatase" evidence="4">
    <location>
        <begin position="536"/>
        <end position="779"/>
    </location>
</feature>
<feature type="repeat" description="TPR" evidence="1">
    <location>
        <begin position="80"/>
        <end position="113"/>
    </location>
</feature>
<evidence type="ECO:0000313" key="6">
    <source>
        <dbReference type="Proteomes" id="UP000199452"/>
    </source>
</evidence>
<dbReference type="EMBL" id="FMYP01000047">
    <property type="protein sequence ID" value="SDC73305.1"/>
    <property type="molecule type" value="Genomic_DNA"/>
</dbReference>
<dbReference type="InterPro" id="IPR011990">
    <property type="entry name" value="TPR-like_helical_dom_sf"/>
</dbReference>
<dbReference type="RefSeq" id="WP_092439344.1">
    <property type="nucleotide sequence ID" value="NZ_FMYP01000047.1"/>
</dbReference>
<keyword evidence="3" id="KW-0812">Transmembrane</keyword>
<evidence type="ECO:0000313" key="5">
    <source>
        <dbReference type="EMBL" id="SDC73305.1"/>
    </source>
</evidence>
<dbReference type="Pfam" id="PF13424">
    <property type="entry name" value="TPR_12"/>
    <property type="match status" value="3"/>
</dbReference>
<keyword evidence="3" id="KW-1133">Transmembrane helix</keyword>
<gene>
    <name evidence="5" type="ORF">SAMN05216323_104716</name>
</gene>
<dbReference type="STRING" id="1640674.SAMN05216323_104716"/>
<accession>A0A1G6P1J9</accession>
<dbReference type="InterPro" id="IPR001932">
    <property type="entry name" value="PPM-type_phosphatase-like_dom"/>
</dbReference>
<keyword evidence="1" id="KW-0802">TPR repeat</keyword>
<keyword evidence="3" id="KW-0472">Membrane</keyword>
<organism evidence="5 6">
    <name type="scientific">Williamwhitmania taraxaci</name>
    <dbReference type="NCBI Taxonomy" id="1640674"/>
    <lineage>
        <taxon>Bacteria</taxon>
        <taxon>Pseudomonadati</taxon>
        <taxon>Bacteroidota</taxon>
        <taxon>Bacteroidia</taxon>
        <taxon>Bacteroidales</taxon>
        <taxon>Williamwhitmaniaceae</taxon>
        <taxon>Williamwhitmania</taxon>
    </lineage>
</organism>
<dbReference type="InterPro" id="IPR019734">
    <property type="entry name" value="TPR_rpt"/>
</dbReference>
<dbReference type="Proteomes" id="UP000199452">
    <property type="component" value="Unassembled WGS sequence"/>
</dbReference>
<dbReference type="PANTHER" id="PTHR10098">
    <property type="entry name" value="RAPSYN-RELATED"/>
    <property type="match status" value="1"/>
</dbReference>
<proteinExistence type="predicted"/>